<feature type="transmembrane region" description="Helical" evidence="7">
    <location>
        <begin position="7"/>
        <end position="29"/>
    </location>
</feature>
<proteinExistence type="predicted"/>
<organism evidence="8 9">
    <name type="scientific">Methanococcus voltae</name>
    <dbReference type="NCBI Taxonomy" id="2188"/>
    <lineage>
        <taxon>Archaea</taxon>
        <taxon>Methanobacteriati</taxon>
        <taxon>Methanobacteriota</taxon>
        <taxon>Methanomada group</taxon>
        <taxon>Methanococci</taxon>
        <taxon>Methanococcales</taxon>
        <taxon>Methanococcaceae</taxon>
        <taxon>Methanococcus</taxon>
    </lineage>
</organism>
<dbReference type="GO" id="GO:0009986">
    <property type="term" value="C:cell surface"/>
    <property type="evidence" value="ECO:0007669"/>
    <property type="project" value="UniProtKB-SubCell"/>
</dbReference>
<comment type="caution">
    <text evidence="8">The sequence shown here is derived from an EMBL/GenBank/DDBJ whole genome shotgun (WGS) entry which is preliminary data.</text>
</comment>
<feature type="region of interest" description="Disordered" evidence="6">
    <location>
        <begin position="58"/>
        <end position="98"/>
    </location>
</feature>
<evidence type="ECO:0000256" key="7">
    <source>
        <dbReference type="SAM" id="Phobius"/>
    </source>
</evidence>
<dbReference type="AlphaFoldDB" id="A0A8J7RM01"/>
<evidence type="ECO:0000256" key="2">
    <source>
        <dbReference type="ARBA" id="ARBA00004561"/>
    </source>
</evidence>
<evidence type="ECO:0000256" key="3">
    <source>
        <dbReference type="ARBA" id="ARBA00004613"/>
    </source>
</evidence>
<dbReference type="EMBL" id="JAGGMV010000001">
    <property type="protein sequence ID" value="MBP2201291.1"/>
    <property type="molecule type" value="Genomic_DNA"/>
</dbReference>
<evidence type="ECO:0000313" key="9">
    <source>
        <dbReference type="Proteomes" id="UP000740329"/>
    </source>
</evidence>
<evidence type="ECO:0000256" key="4">
    <source>
        <dbReference type="ARBA" id="ARBA00022525"/>
    </source>
</evidence>
<accession>A0A8J7RM01</accession>
<comment type="subcellular location">
    <subcellularLocation>
        <location evidence="1">Cell surface</location>
    </subcellularLocation>
    <subcellularLocation>
        <location evidence="2">Fimbrium</location>
    </subcellularLocation>
    <subcellularLocation>
        <location evidence="3">Secreted</location>
    </subcellularLocation>
</comment>
<name>A0A8J7RM01_METVO</name>
<keyword evidence="7" id="KW-0812">Transmembrane</keyword>
<keyword evidence="7" id="KW-1133">Transmembrane helix</keyword>
<reference evidence="8" key="1">
    <citation type="submission" date="2021-03" db="EMBL/GenBank/DDBJ databases">
        <title>Genomic Encyclopedia of Type Strains, Phase IV (KMG-V): Genome sequencing to study the core and pangenomes of soil and plant-associated prokaryotes.</title>
        <authorList>
            <person name="Whitman W."/>
        </authorList>
    </citation>
    <scope>NUCLEOTIDE SEQUENCE</scope>
    <source>
        <strain evidence="8">C4</strain>
    </source>
</reference>
<gene>
    <name evidence="8" type="ORF">J3E07_000689</name>
</gene>
<keyword evidence="7" id="KW-0472">Membrane</keyword>
<dbReference type="OrthoDB" id="377887at2157"/>
<dbReference type="InterPro" id="IPR007166">
    <property type="entry name" value="Class3_signal_pept_motif"/>
</dbReference>
<dbReference type="Pfam" id="PF04021">
    <property type="entry name" value="Class_IIIsignal"/>
    <property type="match status" value="1"/>
</dbReference>
<dbReference type="RefSeq" id="WP_209590738.1">
    <property type="nucleotide sequence ID" value="NZ_JAGGMU010000001.1"/>
</dbReference>
<dbReference type="Proteomes" id="UP000740329">
    <property type="component" value="Unassembled WGS sequence"/>
</dbReference>
<evidence type="ECO:0000256" key="1">
    <source>
        <dbReference type="ARBA" id="ARBA00004241"/>
    </source>
</evidence>
<protein>
    <submittedName>
        <fullName evidence="8">Uncharacterized protein (UPF0333 family)</fullName>
    </submittedName>
</protein>
<keyword evidence="4" id="KW-0964">Secreted</keyword>
<sequence>MKRGQISLEIIVLVVVAIAVASIAGYTYVSGVKESMAPINSTKFVDGFFNQTEDLISTNNTNDTIDNPVNNTNDTNTGGDTPTPPTNNTNNTNNTPEIPSGTYTGELWMGFCKIYDSSNPVDSKFRAVDSNGIEYTVIEGNVISSDGRVVSNDIDTILPNIVEFTAEPIPTLFYVVSVDLWPVSSRYMDDRFVATSTTGSGYLHISNFGTGRLYVQANPYEYHSTIKFYE</sequence>
<feature type="compositionally biased region" description="Low complexity" evidence="6">
    <location>
        <begin position="58"/>
        <end position="96"/>
    </location>
</feature>
<evidence type="ECO:0000256" key="5">
    <source>
        <dbReference type="ARBA" id="ARBA00023263"/>
    </source>
</evidence>
<evidence type="ECO:0000256" key="6">
    <source>
        <dbReference type="SAM" id="MobiDB-lite"/>
    </source>
</evidence>
<keyword evidence="5" id="KW-0281">Fimbrium</keyword>
<dbReference type="GO" id="GO:0005576">
    <property type="term" value="C:extracellular region"/>
    <property type="evidence" value="ECO:0007669"/>
    <property type="project" value="UniProtKB-SubCell"/>
</dbReference>
<evidence type="ECO:0000313" key="8">
    <source>
        <dbReference type="EMBL" id="MBP2201291.1"/>
    </source>
</evidence>